<proteinExistence type="predicted"/>
<organism evidence="3 4">
    <name type="scientific">Mycobacterium phage 40AC</name>
    <dbReference type="NCBI Taxonomy" id="1458717"/>
    <lineage>
        <taxon>Viruses</taxon>
        <taxon>Duplodnaviria</taxon>
        <taxon>Heunggongvirae</taxon>
        <taxon>Uroviricota</taxon>
        <taxon>Caudoviricetes</taxon>
        <taxon>Santafevirus</taxon>
        <taxon>Santafevirus sf40AC</taxon>
    </lineage>
</organism>
<dbReference type="KEGG" id="vg:18506314"/>
<sequence length="252" mass="28190">MDSKTAKMQSKVAKLLRQAEDVAGTPEEAVFQAKAFELISKYGIDMAALDAEKRGLDISELPDAQRWEWTFTGKYVAQQALLLNNLVTALHGKAVLSTHRGTKTQTLIVFAVPRHLERIQFLWDILRPQMLRLVESVRPEHELYAGMKYDYRTGEYKKRSTAGQLKSYRRAWIAGFGQAVGDRVRAEESKALEGSTGNALVLFKGDKERAAVALRTAFPRVRTSRGPRFNSSGYAHGQRDGRSATMQNSLAS</sequence>
<evidence type="ECO:0000256" key="1">
    <source>
        <dbReference type="SAM" id="MobiDB-lite"/>
    </source>
</evidence>
<reference evidence="3 4" key="1">
    <citation type="journal article" date="2014" name="Genome Announc.">
        <title>Complete genome sequences of nine mycobacteriophages.</title>
        <authorList>
            <person name="Franceschelli J.J."/>
            <person name="Suarez C.A."/>
            <person name="Teran L."/>
            <person name="Raya R.R."/>
            <person name="Morbidoni H.R."/>
        </authorList>
    </citation>
    <scope>NUCLEOTIDE SEQUENCE [LARGE SCALE GENOMIC DNA]</scope>
</reference>
<keyword evidence="4" id="KW-1185">Reference proteome</keyword>
<gene>
    <name evidence="3" type="ORF">40AC_79</name>
</gene>
<feature type="domain" description="DUF2786" evidence="2">
    <location>
        <begin position="7"/>
        <end position="46"/>
    </location>
</feature>
<feature type="region of interest" description="Disordered" evidence="1">
    <location>
        <begin position="223"/>
        <end position="252"/>
    </location>
</feature>
<dbReference type="InterPro" id="IPR024498">
    <property type="entry name" value="DUF2786"/>
</dbReference>
<name>W8ECN2_9CAUD</name>
<dbReference type="Pfam" id="PF10979">
    <property type="entry name" value="DUF2786"/>
    <property type="match status" value="1"/>
</dbReference>
<evidence type="ECO:0000313" key="3">
    <source>
        <dbReference type="EMBL" id="AHJ86442.1"/>
    </source>
</evidence>
<dbReference type="Proteomes" id="UP000201360">
    <property type="component" value="Segment"/>
</dbReference>
<evidence type="ECO:0000259" key="2">
    <source>
        <dbReference type="Pfam" id="PF10979"/>
    </source>
</evidence>
<dbReference type="EMBL" id="KJ192196">
    <property type="protein sequence ID" value="AHJ86442.1"/>
    <property type="molecule type" value="Genomic_DNA"/>
</dbReference>
<protein>
    <recommendedName>
        <fullName evidence="2">DUF2786 domain-containing protein</fullName>
    </recommendedName>
</protein>
<dbReference type="OrthoDB" id="7586at10239"/>
<evidence type="ECO:0000313" key="4">
    <source>
        <dbReference type="Proteomes" id="UP000201360"/>
    </source>
</evidence>
<dbReference type="RefSeq" id="YP_009009912.1">
    <property type="nucleotide sequence ID" value="NC_023607.1"/>
</dbReference>
<accession>W8ECN2</accession>